<evidence type="ECO:0000256" key="7">
    <source>
        <dbReference type="ARBA" id="ARBA00029392"/>
    </source>
</evidence>
<keyword evidence="5" id="KW-0378">Hydrolase</keyword>
<dbReference type="InterPro" id="IPR050565">
    <property type="entry name" value="LYPA1-2/EST-like"/>
</dbReference>
<evidence type="ECO:0000313" key="11">
    <source>
        <dbReference type="EMBL" id="ERF73846.1"/>
    </source>
</evidence>
<dbReference type="PANTHER" id="PTHR10655:SF17">
    <property type="entry name" value="LYSOPHOSPHOLIPASE-LIKE PROTEIN 1"/>
    <property type="match status" value="1"/>
</dbReference>
<evidence type="ECO:0000256" key="6">
    <source>
        <dbReference type="ARBA" id="ARBA00022832"/>
    </source>
</evidence>
<dbReference type="EC" id="3.1.2.22" evidence="2"/>
<evidence type="ECO:0000256" key="5">
    <source>
        <dbReference type="ARBA" id="ARBA00022801"/>
    </source>
</evidence>
<dbReference type="Gene3D" id="3.40.50.1820">
    <property type="entry name" value="alpha/beta hydrolase"/>
    <property type="match status" value="1"/>
</dbReference>
<evidence type="ECO:0000256" key="3">
    <source>
        <dbReference type="ARBA" id="ARBA00014923"/>
    </source>
</evidence>
<dbReference type="GO" id="GO:0052689">
    <property type="term" value="F:carboxylic ester hydrolase activity"/>
    <property type="evidence" value="ECO:0007669"/>
    <property type="project" value="UniProtKB-KW"/>
</dbReference>
<comment type="similarity">
    <text evidence="1">Belongs to the AB hydrolase superfamily. AB hydrolase 2 family.</text>
</comment>
<dbReference type="GO" id="GO:0006631">
    <property type="term" value="P:fatty acid metabolic process"/>
    <property type="evidence" value="ECO:0007669"/>
    <property type="project" value="UniProtKB-KW"/>
</dbReference>
<keyword evidence="4" id="KW-0719">Serine esterase</keyword>
<evidence type="ECO:0000256" key="8">
    <source>
        <dbReference type="ARBA" id="ARBA00031195"/>
    </source>
</evidence>
<evidence type="ECO:0000256" key="9">
    <source>
        <dbReference type="ARBA" id="ARBA00047337"/>
    </source>
</evidence>
<dbReference type="HOGENOM" id="CLU_049413_3_1_1"/>
<dbReference type="RefSeq" id="XP_007800547.1">
    <property type="nucleotide sequence ID" value="XM_007802356.1"/>
</dbReference>
<comment type="catalytic activity">
    <reaction evidence="9">
        <text>S-hexadecanoyl-L-cysteinyl-[protein] + H2O = L-cysteinyl-[protein] + hexadecanoate + H(+)</text>
        <dbReference type="Rhea" id="RHEA:19233"/>
        <dbReference type="Rhea" id="RHEA-COMP:10131"/>
        <dbReference type="Rhea" id="RHEA-COMP:11032"/>
        <dbReference type="ChEBI" id="CHEBI:7896"/>
        <dbReference type="ChEBI" id="CHEBI:15377"/>
        <dbReference type="ChEBI" id="CHEBI:15378"/>
        <dbReference type="ChEBI" id="CHEBI:29950"/>
        <dbReference type="ChEBI" id="CHEBI:74151"/>
        <dbReference type="EC" id="3.1.2.22"/>
    </reaction>
</comment>
<dbReference type="OrthoDB" id="2418081at2759"/>
<feature type="domain" description="Phospholipase/carboxylesterase/thioesterase" evidence="10">
    <location>
        <begin position="6"/>
        <end position="57"/>
    </location>
</feature>
<evidence type="ECO:0000256" key="4">
    <source>
        <dbReference type="ARBA" id="ARBA00022487"/>
    </source>
</evidence>
<dbReference type="Proteomes" id="UP000019373">
    <property type="component" value="Unassembled WGS sequence"/>
</dbReference>
<dbReference type="InterPro" id="IPR029058">
    <property type="entry name" value="AB_hydrolase_fold"/>
</dbReference>
<dbReference type="PANTHER" id="PTHR10655">
    <property type="entry name" value="LYSOPHOSPHOLIPASE-RELATED"/>
    <property type="match status" value="1"/>
</dbReference>
<dbReference type="Pfam" id="PF02230">
    <property type="entry name" value="Abhydrolase_2"/>
    <property type="match status" value="2"/>
</dbReference>
<proteinExistence type="inferred from homology"/>
<name>U1GPG2_ENDPU</name>
<dbReference type="GO" id="GO:0005737">
    <property type="term" value="C:cytoplasm"/>
    <property type="evidence" value="ECO:0007669"/>
    <property type="project" value="TreeGrafter"/>
</dbReference>
<comment type="function">
    <text evidence="7">Hydrolyzes fatty acids from S-acylated cysteine residues in proteins with a strong preference for palmitoylated G-alpha proteins over other acyl substrates. Mediates the deacylation of G-alpha proteins such as GPA1 in vivo, but has weak or no activity toward palmitoylated Ras proteins. Has weak lysophospholipase activity in vitro; however such activity may not exist in vivo.</text>
</comment>
<sequence>MAGPALVVPAVKKHTATVIMAHGLGDRVGLAENWRRRGKFEDVKFIFPNAPSIPITVVRQWPLSLAKTKAHEQKLTDGLPTNCRTWASPCLVGEHYLSRPSAGSPRLPSDLTTTEEKQTTFDDLQEAHDEAGILRSRSVFNDLVAGEVSAGIASERIVLGGFSQGGAMALFTGLTTPHKLAGIFGLSCYLLLGDKVKTLAAENGNANRDSRWFMGHGDADPLVKYDWGVRTAEVLRKDLGVADLEFKTYHGLPHAADPLEIDHVEGFIRKCLAPVSEGGGGGAGGAGSKKGEL</sequence>
<evidence type="ECO:0000259" key="10">
    <source>
        <dbReference type="Pfam" id="PF02230"/>
    </source>
</evidence>
<dbReference type="AlphaFoldDB" id="U1GPG2"/>
<keyword evidence="6" id="KW-0276">Fatty acid metabolism</keyword>
<reference evidence="12" key="1">
    <citation type="journal article" date="2014" name="BMC Genomics">
        <title>Genome characteristics reveal the impact of lichenization on lichen-forming fungus Endocarpon pusillum Hedwig (Verrucariales, Ascomycota).</title>
        <authorList>
            <person name="Wang Y.-Y."/>
            <person name="Liu B."/>
            <person name="Zhang X.-Y."/>
            <person name="Zhou Q.-M."/>
            <person name="Zhang T."/>
            <person name="Li H."/>
            <person name="Yu Y.-F."/>
            <person name="Zhang X.-L."/>
            <person name="Hao X.-Y."/>
            <person name="Wang M."/>
            <person name="Wang L."/>
            <person name="Wei J.-C."/>
        </authorList>
    </citation>
    <scope>NUCLEOTIDE SEQUENCE [LARGE SCALE GENOMIC DNA]</scope>
    <source>
        <strain evidence="12">Z07020 / HMAS-L-300199</strain>
    </source>
</reference>
<dbReference type="OMA" id="HTATIVW"/>
<dbReference type="SUPFAM" id="SSF53474">
    <property type="entry name" value="alpha/beta-Hydrolases"/>
    <property type="match status" value="1"/>
</dbReference>
<evidence type="ECO:0000313" key="12">
    <source>
        <dbReference type="Proteomes" id="UP000019373"/>
    </source>
</evidence>
<dbReference type="GO" id="GO:0008474">
    <property type="term" value="F:palmitoyl-(protein) hydrolase activity"/>
    <property type="evidence" value="ECO:0007669"/>
    <property type="project" value="UniProtKB-EC"/>
</dbReference>
<keyword evidence="6" id="KW-0443">Lipid metabolism</keyword>
<evidence type="ECO:0000256" key="1">
    <source>
        <dbReference type="ARBA" id="ARBA00006499"/>
    </source>
</evidence>
<evidence type="ECO:0000256" key="2">
    <source>
        <dbReference type="ARBA" id="ARBA00012423"/>
    </source>
</evidence>
<keyword evidence="12" id="KW-1185">Reference proteome</keyword>
<feature type="domain" description="Phospholipase/carboxylesterase/thioesterase" evidence="10">
    <location>
        <begin position="125"/>
        <end position="271"/>
    </location>
</feature>
<dbReference type="EMBL" id="KE720921">
    <property type="protein sequence ID" value="ERF73846.1"/>
    <property type="molecule type" value="Genomic_DNA"/>
</dbReference>
<dbReference type="InterPro" id="IPR003140">
    <property type="entry name" value="PLipase/COase/thioEstase"/>
</dbReference>
<dbReference type="eggNOG" id="KOG2112">
    <property type="taxonomic scope" value="Eukaryota"/>
</dbReference>
<protein>
    <recommendedName>
        <fullName evidence="3">Acyl-protein thioesterase 1</fullName>
        <ecNumber evidence="2">3.1.2.22</ecNumber>
    </recommendedName>
    <alternativeName>
        <fullName evidence="8">Palmitoyl-protein hydrolase</fullName>
    </alternativeName>
</protein>
<accession>U1GPG2</accession>
<dbReference type="GeneID" id="19240499"/>
<gene>
    <name evidence="11" type="ORF">EPUS_05551</name>
</gene>
<organism evidence="11 12">
    <name type="scientific">Endocarpon pusillum (strain Z07020 / HMAS-L-300199)</name>
    <name type="common">Lichen-forming fungus</name>
    <dbReference type="NCBI Taxonomy" id="1263415"/>
    <lineage>
        <taxon>Eukaryota</taxon>
        <taxon>Fungi</taxon>
        <taxon>Dikarya</taxon>
        <taxon>Ascomycota</taxon>
        <taxon>Pezizomycotina</taxon>
        <taxon>Eurotiomycetes</taxon>
        <taxon>Chaetothyriomycetidae</taxon>
        <taxon>Verrucariales</taxon>
        <taxon>Verrucariaceae</taxon>
        <taxon>Endocarpon</taxon>
    </lineage>
</organism>